<dbReference type="Pfam" id="PF00483">
    <property type="entry name" value="NTP_transferase"/>
    <property type="match status" value="1"/>
</dbReference>
<evidence type="ECO:0000256" key="1">
    <source>
        <dbReference type="ARBA" id="ARBA00022679"/>
    </source>
</evidence>
<organism evidence="5 6">
    <name type="scientific">Methanoculleus chikugoensis</name>
    <dbReference type="NCBI Taxonomy" id="118126"/>
    <lineage>
        <taxon>Archaea</taxon>
        <taxon>Methanobacteriati</taxon>
        <taxon>Methanobacteriota</taxon>
        <taxon>Stenosarchaea group</taxon>
        <taxon>Methanomicrobia</taxon>
        <taxon>Methanomicrobiales</taxon>
        <taxon>Methanomicrobiaceae</taxon>
        <taxon>Methanoculleus</taxon>
    </lineage>
</organism>
<evidence type="ECO:0000313" key="6">
    <source>
        <dbReference type="Proteomes" id="UP000824969"/>
    </source>
</evidence>
<dbReference type="GeneID" id="66131361"/>
<sequence>MEVKKAVIPAAGLGTRFLPATKAMPKEMLPLIDRPVIQYVVEEAIASGIDDILIITGRGKRAIEDYFDDSPELELHLKENGKEKLLKVVQDVSSLADIHYIRQKEPKGLGDAVLRAEKHIGDEPFAVLLGDDIIRNSTPCTRQLIDISGRYDASVLAVEEVPPEKISSYGIIRGREFLDSLYILEDIVEKPSVEDAPSNIGAIGRYVFTPEIFDCLKRTATGVGGEIQLTDAIRMLMQQQQVYAYAFEGKRYDTGDKAGYVQAIIDFALERPSLREGVMSHLREAMKVERYADRIHGIREP</sequence>
<dbReference type="RefSeq" id="WP_280636151.1">
    <property type="nucleotide sequence ID" value="NZ_AP019781.1"/>
</dbReference>
<comment type="catalytic activity">
    <reaction evidence="3">
        <text>alpha-D-glucose 1-phosphate + UTP + H(+) = UDP-alpha-D-glucose + diphosphate</text>
        <dbReference type="Rhea" id="RHEA:19889"/>
        <dbReference type="ChEBI" id="CHEBI:15378"/>
        <dbReference type="ChEBI" id="CHEBI:33019"/>
        <dbReference type="ChEBI" id="CHEBI:46398"/>
        <dbReference type="ChEBI" id="CHEBI:58601"/>
        <dbReference type="ChEBI" id="CHEBI:58885"/>
        <dbReference type="EC" id="2.7.7.9"/>
    </reaction>
</comment>
<evidence type="ECO:0000259" key="4">
    <source>
        <dbReference type="Pfam" id="PF00483"/>
    </source>
</evidence>
<gene>
    <name evidence="5" type="primary">galU</name>
    <name evidence="5" type="ORF">MchiMG62_18300</name>
</gene>
<dbReference type="Proteomes" id="UP000824969">
    <property type="component" value="Chromosome"/>
</dbReference>
<evidence type="ECO:0000256" key="2">
    <source>
        <dbReference type="ARBA" id="ARBA00022695"/>
    </source>
</evidence>
<name>A0ABM7H757_9EURY</name>
<proteinExistence type="inferred from homology"/>
<dbReference type="InterPro" id="IPR005835">
    <property type="entry name" value="NTP_transferase_dom"/>
</dbReference>
<keyword evidence="2 3" id="KW-0548">Nucleotidyltransferase</keyword>
<dbReference type="EMBL" id="AP019781">
    <property type="protein sequence ID" value="BBL68649.1"/>
    <property type="molecule type" value="Genomic_DNA"/>
</dbReference>
<protein>
    <recommendedName>
        <fullName evidence="3">UTP--glucose-1-phosphate uridylyltransferase</fullName>
        <ecNumber evidence="3">2.7.7.9</ecNumber>
    </recommendedName>
    <alternativeName>
        <fullName evidence="3">UDP-glucose pyrophosphorylase</fullName>
    </alternativeName>
</protein>
<dbReference type="PANTHER" id="PTHR43197">
    <property type="entry name" value="UTP--GLUCOSE-1-PHOSPHATE URIDYLYLTRANSFERASE"/>
    <property type="match status" value="1"/>
</dbReference>
<dbReference type="CDD" id="cd02541">
    <property type="entry name" value="UGPase_prokaryotic"/>
    <property type="match status" value="1"/>
</dbReference>
<accession>A0ABM7H757</accession>
<keyword evidence="6" id="KW-1185">Reference proteome</keyword>
<comment type="similarity">
    <text evidence="3">Belongs to the UDPGP type 2 family.</text>
</comment>
<dbReference type="EC" id="2.7.7.9" evidence="3"/>
<dbReference type="PANTHER" id="PTHR43197:SF1">
    <property type="entry name" value="UTP--GLUCOSE-1-PHOSPHATE URIDYLYLTRANSFERASE"/>
    <property type="match status" value="1"/>
</dbReference>
<evidence type="ECO:0000313" key="5">
    <source>
        <dbReference type="EMBL" id="BBL68649.1"/>
    </source>
</evidence>
<feature type="domain" description="Nucleotidyl transferase" evidence="4">
    <location>
        <begin position="5"/>
        <end position="264"/>
    </location>
</feature>
<evidence type="ECO:0000256" key="3">
    <source>
        <dbReference type="RuleBase" id="RU361259"/>
    </source>
</evidence>
<dbReference type="GO" id="GO:0016779">
    <property type="term" value="F:nucleotidyltransferase activity"/>
    <property type="evidence" value="ECO:0007669"/>
    <property type="project" value="UniProtKB-KW"/>
</dbReference>
<dbReference type="InterPro" id="IPR005771">
    <property type="entry name" value="GalU_uridylyltTrfase_bac/arc"/>
</dbReference>
<reference evidence="5 6" key="1">
    <citation type="submission" date="2019-06" db="EMBL/GenBank/DDBJ databases">
        <title>Complete genome sequence of Methanoculleus chikugoensis strain MG62.</title>
        <authorList>
            <person name="Asakawa S."/>
            <person name="Dianou D."/>
        </authorList>
    </citation>
    <scope>NUCLEOTIDE SEQUENCE [LARGE SCALE GENOMIC DNA]</scope>
    <source>
        <strain evidence="5 6">MG62</strain>
    </source>
</reference>
<dbReference type="NCBIfam" id="TIGR01099">
    <property type="entry name" value="galU"/>
    <property type="match status" value="1"/>
</dbReference>
<keyword evidence="1 3" id="KW-0808">Transferase</keyword>